<name>A0A654TNQ0_MYCTX</name>
<keyword evidence="1" id="KW-0812">Transmembrane</keyword>
<evidence type="ECO:0000313" key="2">
    <source>
        <dbReference type="Proteomes" id="UP000046947"/>
    </source>
</evidence>
<organism evidence="1 2">
    <name type="scientific">Mycobacterium tuberculosis</name>
    <dbReference type="NCBI Taxonomy" id="1773"/>
    <lineage>
        <taxon>Bacteria</taxon>
        <taxon>Bacillati</taxon>
        <taxon>Actinomycetota</taxon>
        <taxon>Actinomycetes</taxon>
        <taxon>Mycobacteriales</taxon>
        <taxon>Mycobacteriaceae</taxon>
        <taxon>Mycobacterium</taxon>
        <taxon>Mycobacterium tuberculosis complex</taxon>
    </lineage>
</organism>
<protein>
    <submittedName>
        <fullName evidence="1">Putative transmembrane protein</fullName>
    </submittedName>
</protein>
<reference evidence="1 2" key="1">
    <citation type="submission" date="2015-03" db="EMBL/GenBank/DDBJ databases">
        <authorList>
            <consortium name="Pathogen Informatics"/>
        </authorList>
    </citation>
    <scope>NUCLEOTIDE SEQUENCE [LARGE SCALE GENOMIC DNA]</scope>
    <source>
        <strain evidence="1 2">H09601792</strain>
    </source>
</reference>
<evidence type="ECO:0000313" key="1">
    <source>
        <dbReference type="EMBL" id="CFE55262.1"/>
    </source>
</evidence>
<dbReference type="EMBL" id="CFOH01000405">
    <property type="protein sequence ID" value="CFE55262.1"/>
    <property type="molecule type" value="Genomic_DNA"/>
</dbReference>
<sequence>MVVHIEALDTDVADRVVAQLTDIAALRGEDAT</sequence>
<accession>A0A654TNQ0</accession>
<proteinExistence type="predicted"/>
<keyword evidence="1" id="KW-0472">Membrane</keyword>
<gene>
    <name evidence="1" type="ORF">ERS007688_02430</name>
</gene>
<dbReference type="Proteomes" id="UP000046947">
    <property type="component" value="Unassembled WGS sequence"/>
</dbReference>
<dbReference type="AlphaFoldDB" id="A0A654TNQ0"/>